<dbReference type="EMBL" id="JASWER010000021">
    <property type="protein sequence ID" value="MDL5378259.1"/>
    <property type="molecule type" value="Genomic_DNA"/>
</dbReference>
<feature type="transmembrane region" description="Helical" evidence="1">
    <location>
        <begin position="82"/>
        <end position="101"/>
    </location>
</feature>
<feature type="transmembrane region" description="Helical" evidence="1">
    <location>
        <begin position="107"/>
        <end position="125"/>
    </location>
</feature>
<feature type="transmembrane region" description="Helical" evidence="1">
    <location>
        <begin position="42"/>
        <end position="61"/>
    </location>
</feature>
<keyword evidence="1" id="KW-0812">Transmembrane</keyword>
<dbReference type="Proteomes" id="UP001230807">
    <property type="component" value="Unassembled WGS sequence"/>
</dbReference>
<name>A0ABT7MSS1_9BACL</name>
<organism evidence="2 3">
    <name type="scientific">Exiguobacterium mexicanum</name>
    <dbReference type="NCBI Taxonomy" id="340146"/>
    <lineage>
        <taxon>Bacteria</taxon>
        <taxon>Bacillati</taxon>
        <taxon>Bacillota</taxon>
        <taxon>Bacilli</taxon>
        <taxon>Bacillales</taxon>
        <taxon>Bacillales Family XII. Incertae Sedis</taxon>
        <taxon>Exiguobacterium</taxon>
    </lineage>
</organism>
<proteinExistence type="predicted"/>
<dbReference type="RefSeq" id="WP_214720105.1">
    <property type="nucleotide sequence ID" value="NZ_CP183077.1"/>
</dbReference>
<evidence type="ECO:0000313" key="3">
    <source>
        <dbReference type="Proteomes" id="UP001230807"/>
    </source>
</evidence>
<keyword evidence="1" id="KW-0472">Membrane</keyword>
<keyword evidence="3" id="KW-1185">Reference proteome</keyword>
<evidence type="ECO:0000256" key="1">
    <source>
        <dbReference type="SAM" id="Phobius"/>
    </source>
</evidence>
<reference evidence="2 3" key="1">
    <citation type="submission" date="2023-06" db="EMBL/GenBank/DDBJ databases">
        <title>Influencing factors and mechanism of Cr(VI) reduction by facultative anaerobic Exiguobacterium sp. PY14.</title>
        <authorList>
            <person name="Zou L."/>
        </authorList>
    </citation>
    <scope>NUCLEOTIDE SEQUENCE [LARGE SCALE GENOMIC DNA]</scope>
    <source>
        <strain evidence="2 3">PY14</strain>
    </source>
</reference>
<accession>A0ABT7MSS1</accession>
<keyword evidence="1" id="KW-1133">Transmembrane helix</keyword>
<protein>
    <submittedName>
        <fullName evidence="2">Uncharacterized protein</fullName>
    </submittedName>
</protein>
<evidence type="ECO:0000313" key="2">
    <source>
        <dbReference type="EMBL" id="MDL5378259.1"/>
    </source>
</evidence>
<comment type="caution">
    <text evidence="2">The sequence shown here is derived from an EMBL/GenBank/DDBJ whole genome shotgun (WGS) entry which is preliminary data.</text>
</comment>
<sequence length="151" mass="17887">MNKHQRLKQMVTANRKWLLVRLGFAIPIGVLLFFFLQTETRSILYGSLMIASLLIYGVMIGRESRFMSSFTDHIRAKRVIHIQYVFDYMMVVFICLFFPLLMKLETISWVPFFIFSFTALALVIVERLLDEKVKLIDPQQPTRRDVKRESF</sequence>
<feature type="transmembrane region" description="Helical" evidence="1">
    <location>
        <begin position="18"/>
        <end position="36"/>
    </location>
</feature>
<gene>
    <name evidence="2" type="ORF">QR695_14740</name>
</gene>